<gene>
    <name evidence="2" type="ORF">MPPM_3350</name>
</gene>
<dbReference type="AlphaFoldDB" id="A0A160PGX6"/>
<proteinExistence type="predicted"/>
<evidence type="ECO:0000256" key="1">
    <source>
        <dbReference type="SAM" id="MobiDB-lite"/>
    </source>
</evidence>
<protein>
    <submittedName>
        <fullName evidence="2">Uncharacterized protein</fullName>
    </submittedName>
</protein>
<evidence type="ECO:0000313" key="3">
    <source>
        <dbReference type="Proteomes" id="UP000218288"/>
    </source>
</evidence>
<dbReference type="Proteomes" id="UP000218288">
    <property type="component" value="Chromosome"/>
</dbReference>
<name>A0A160PGX6_9HYPH</name>
<accession>A0A160PGX6</accession>
<organism evidence="2 3">
    <name type="scientific">Methylorubrum populi</name>
    <dbReference type="NCBI Taxonomy" id="223967"/>
    <lineage>
        <taxon>Bacteria</taxon>
        <taxon>Pseudomonadati</taxon>
        <taxon>Pseudomonadota</taxon>
        <taxon>Alphaproteobacteria</taxon>
        <taxon>Hyphomicrobiales</taxon>
        <taxon>Methylobacteriaceae</taxon>
        <taxon>Methylorubrum</taxon>
    </lineage>
</organism>
<dbReference type="RefSeq" id="WP_096485994.1">
    <property type="nucleotide sequence ID" value="NZ_AP014809.1"/>
</dbReference>
<dbReference type="OrthoDB" id="8138607at2"/>
<evidence type="ECO:0000313" key="2">
    <source>
        <dbReference type="EMBL" id="BAU91955.1"/>
    </source>
</evidence>
<reference evidence="2 3" key="1">
    <citation type="journal article" date="2016" name="Genome Announc.">
        <title>Complete Genome Sequence of Methylobacterium populi P-1M, Isolated from Pink-Pigmented Household Biofilm.</title>
        <authorList>
            <person name="Morohoshi T."/>
            <person name="Ikeda T."/>
        </authorList>
    </citation>
    <scope>NUCLEOTIDE SEQUENCE [LARGE SCALE GENOMIC DNA]</scope>
    <source>
        <strain evidence="2 3">P-1M</strain>
    </source>
</reference>
<dbReference type="EMBL" id="AP014809">
    <property type="protein sequence ID" value="BAU91955.1"/>
    <property type="molecule type" value="Genomic_DNA"/>
</dbReference>
<sequence>MSAITANREGGSAARHGAPLDPASARRPSGPQGAQTSRGLPPAAAVVKRSETDQAVLDRLKTAQDAVANATRSFDERLKLRSDALASRLSAAFAEKGIPLDDPVSLRIESGIVVSDSPYRKKIEKMFRDDPELAKEFESVASLKAMRAAQKSLELYNDEKKSARSRDEQEAAYGRYTARMLDIQKLSGVMTLKDGALSSAAEDYMGVMSGATPAATGDPRGEVFKRYGSILRTAA</sequence>
<feature type="region of interest" description="Disordered" evidence="1">
    <location>
        <begin position="1"/>
        <end position="51"/>
    </location>
</feature>